<name>A0A7J0BSL3_9BACT</name>
<evidence type="ECO:0000256" key="1">
    <source>
        <dbReference type="SAM" id="Phobius"/>
    </source>
</evidence>
<dbReference type="AlphaFoldDB" id="A0A7J0BSL3"/>
<accession>A0A7J0BSL3</accession>
<protein>
    <recommendedName>
        <fullName evidence="4">Cell division protein FtsL</fullName>
    </recommendedName>
</protein>
<proteinExistence type="predicted"/>
<reference evidence="2 3" key="1">
    <citation type="submission" date="2020-05" db="EMBL/GenBank/DDBJ databases">
        <title>Draft genome sequence of Desulfovibrio psychrotolerans JS1T.</title>
        <authorList>
            <person name="Ueno A."/>
            <person name="Tamazawa S."/>
            <person name="Tamamura S."/>
            <person name="Murakami T."/>
            <person name="Kiyama T."/>
            <person name="Inomata H."/>
            <person name="Amano Y."/>
            <person name="Miyakawa K."/>
            <person name="Tamaki H."/>
            <person name="Naganuma T."/>
            <person name="Kaneko K."/>
        </authorList>
    </citation>
    <scope>NUCLEOTIDE SEQUENCE [LARGE SCALE GENOMIC DNA]</scope>
    <source>
        <strain evidence="2 3">JS1</strain>
    </source>
</reference>
<dbReference type="Proteomes" id="UP000503820">
    <property type="component" value="Unassembled WGS sequence"/>
</dbReference>
<feature type="transmembrane region" description="Helical" evidence="1">
    <location>
        <begin position="6"/>
        <end position="29"/>
    </location>
</feature>
<evidence type="ECO:0000313" key="3">
    <source>
        <dbReference type="Proteomes" id="UP000503820"/>
    </source>
</evidence>
<evidence type="ECO:0008006" key="4">
    <source>
        <dbReference type="Google" id="ProtNLM"/>
    </source>
</evidence>
<keyword evidence="3" id="KW-1185">Reference proteome</keyword>
<comment type="caution">
    <text evidence="2">The sequence shown here is derived from an EMBL/GenBank/DDBJ whole genome shotgun (WGS) entry which is preliminary data.</text>
</comment>
<evidence type="ECO:0000313" key="2">
    <source>
        <dbReference type="EMBL" id="GFM36679.1"/>
    </source>
</evidence>
<organism evidence="2 3">
    <name type="scientific">Desulfovibrio psychrotolerans</name>
    <dbReference type="NCBI Taxonomy" id="415242"/>
    <lineage>
        <taxon>Bacteria</taxon>
        <taxon>Pseudomonadati</taxon>
        <taxon>Thermodesulfobacteriota</taxon>
        <taxon>Desulfovibrionia</taxon>
        <taxon>Desulfovibrionales</taxon>
        <taxon>Desulfovibrionaceae</taxon>
        <taxon>Desulfovibrio</taxon>
    </lineage>
</organism>
<keyword evidence="1" id="KW-0472">Membrane</keyword>
<sequence>MDNGMSGWILGMILAAVTSLVLGLTLVWLNIERMDIAYGLQKLQAELDNESAHTAKLELERENLVSPYRMRRLADELQMRPAVPGQIRRMDERRQSGGE</sequence>
<gene>
    <name evidence="2" type="ORF">DSM19430T_13630</name>
</gene>
<dbReference type="EMBL" id="BLVP01000007">
    <property type="protein sequence ID" value="GFM36679.1"/>
    <property type="molecule type" value="Genomic_DNA"/>
</dbReference>
<keyword evidence="1" id="KW-0812">Transmembrane</keyword>
<keyword evidence="1" id="KW-1133">Transmembrane helix</keyword>